<proteinExistence type="inferred from homology"/>
<dbReference type="Pfam" id="PF01250">
    <property type="entry name" value="Ribosomal_S6"/>
    <property type="match status" value="1"/>
</dbReference>
<evidence type="ECO:0000256" key="4">
    <source>
        <dbReference type="HAMAP-Rule" id="MF_00360"/>
    </source>
</evidence>
<dbReference type="CDD" id="cd00473">
    <property type="entry name" value="bS6"/>
    <property type="match status" value="1"/>
</dbReference>
<sequence>MVRDYELMYIVRPELDDEALQGAVQSVEQMINGVGGSVVRSTSWGRRRLAYEVEHLRDGHYMLLHIRADGARVPDIERALTIHETVFRHLLVLHGAGAEVDAVDPDHVAGLAAAPARAAGDDDGRPERQTAVAGAAEDDDDEDGDDADDNAAAVPAATEEEN</sequence>
<feature type="region of interest" description="Disordered" evidence="5">
    <location>
        <begin position="114"/>
        <end position="162"/>
    </location>
</feature>
<keyword evidence="4 6" id="KW-0689">Ribosomal protein</keyword>
<dbReference type="InterPro" id="IPR000529">
    <property type="entry name" value="Ribosomal_bS6"/>
</dbReference>
<reference evidence="6 7" key="1">
    <citation type="submission" date="2020-10" db="EMBL/GenBank/DDBJ databases">
        <title>Ca. Dormibacterota MAGs.</title>
        <authorList>
            <person name="Montgomery K."/>
        </authorList>
    </citation>
    <scope>NUCLEOTIDE SEQUENCE [LARGE SCALE GENOMIC DNA]</scope>
    <source>
        <strain evidence="6">Mitchell_Peninsula_5</strain>
    </source>
</reference>
<comment type="similarity">
    <text evidence="1 4">Belongs to the bacterial ribosomal protein bS6 family.</text>
</comment>
<accession>A0A934KPD5</accession>
<comment type="function">
    <text evidence="2 4">Binds together with bS18 to 16S ribosomal RNA.</text>
</comment>
<dbReference type="GO" id="GO:1990904">
    <property type="term" value="C:ribonucleoprotein complex"/>
    <property type="evidence" value="ECO:0007669"/>
    <property type="project" value="UniProtKB-KW"/>
</dbReference>
<dbReference type="InterPro" id="IPR014717">
    <property type="entry name" value="Transl_elong_EF1B/ribsomal_bS6"/>
</dbReference>
<dbReference type="HAMAP" id="MF_00360">
    <property type="entry name" value="Ribosomal_bS6"/>
    <property type="match status" value="1"/>
</dbReference>
<gene>
    <name evidence="4 6" type="primary">rpsF</name>
    <name evidence="6" type="ORF">JF887_11740</name>
</gene>
<evidence type="ECO:0000256" key="5">
    <source>
        <dbReference type="SAM" id="MobiDB-lite"/>
    </source>
</evidence>
<dbReference type="GO" id="GO:0070181">
    <property type="term" value="F:small ribosomal subunit rRNA binding"/>
    <property type="evidence" value="ECO:0007669"/>
    <property type="project" value="TreeGrafter"/>
</dbReference>
<comment type="caution">
    <text evidence="6">The sequence shown here is derived from an EMBL/GenBank/DDBJ whole genome shotgun (WGS) entry which is preliminary data.</text>
</comment>
<keyword evidence="4" id="KW-0694">RNA-binding</keyword>
<name>A0A934KPD5_9BACT</name>
<dbReference type="NCBIfam" id="TIGR00166">
    <property type="entry name" value="S6"/>
    <property type="match status" value="1"/>
</dbReference>
<evidence type="ECO:0000256" key="3">
    <source>
        <dbReference type="ARBA" id="ARBA00035294"/>
    </source>
</evidence>
<evidence type="ECO:0000256" key="2">
    <source>
        <dbReference type="ARBA" id="ARBA00035104"/>
    </source>
</evidence>
<dbReference type="Gene3D" id="3.30.70.60">
    <property type="match status" value="1"/>
</dbReference>
<dbReference type="SUPFAM" id="SSF54995">
    <property type="entry name" value="Ribosomal protein S6"/>
    <property type="match status" value="1"/>
</dbReference>
<dbReference type="GO" id="GO:0005737">
    <property type="term" value="C:cytoplasm"/>
    <property type="evidence" value="ECO:0007669"/>
    <property type="project" value="UniProtKB-ARBA"/>
</dbReference>
<dbReference type="InterPro" id="IPR035980">
    <property type="entry name" value="Ribosomal_bS6_sf"/>
</dbReference>
<dbReference type="GO" id="GO:0005840">
    <property type="term" value="C:ribosome"/>
    <property type="evidence" value="ECO:0007669"/>
    <property type="project" value="UniProtKB-KW"/>
</dbReference>
<organism evidence="6 7">
    <name type="scientific">Candidatus Amunia macphersoniae</name>
    <dbReference type="NCBI Taxonomy" id="3127014"/>
    <lineage>
        <taxon>Bacteria</taxon>
        <taxon>Bacillati</taxon>
        <taxon>Candidatus Dormiibacterota</taxon>
        <taxon>Candidatus Dormibacteria</taxon>
        <taxon>Candidatus Aeolococcales</taxon>
        <taxon>Candidatus Aeolococcaceae</taxon>
        <taxon>Candidatus Amunia</taxon>
    </lineage>
</organism>
<dbReference type="GO" id="GO:0006412">
    <property type="term" value="P:translation"/>
    <property type="evidence" value="ECO:0007669"/>
    <property type="project" value="UniProtKB-UniRule"/>
</dbReference>
<keyword evidence="4" id="KW-0687">Ribonucleoprotein</keyword>
<dbReference type="PANTHER" id="PTHR21011">
    <property type="entry name" value="MITOCHONDRIAL 28S RIBOSOMAL PROTEIN S6"/>
    <property type="match status" value="1"/>
</dbReference>
<dbReference type="EMBL" id="JAEKNN010000055">
    <property type="protein sequence ID" value="MBJ7610084.1"/>
    <property type="molecule type" value="Genomic_DNA"/>
</dbReference>
<evidence type="ECO:0000313" key="6">
    <source>
        <dbReference type="EMBL" id="MBJ7610084.1"/>
    </source>
</evidence>
<keyword evidence="4" id="KW-0699">rRNA-binding</keyword>
<dbReference type="AlphaFoldDB" id="A0A934KPD5"/>
<dbReference type="InterPro" id="IPR020814">
    <property type="entry name" value="Ribosomal_S6_plastid/chlpt"/>
</dbReference>
<feature type="compositionally biased region" description="Acidic residues" evidence="5">
    <location>
        <begin position="136"/>
        <end position="149"/>
    </location>
</feature>
<dbReference type="Proteomes" id="UP000614410">
    <property type="component" value="Unassembled WGS sequence"/>
</dbReference>
<evidence type="ECO:0000313" key="7">
    <source>
        <dbReference type="Proteomes" id="UP000614410"/>
    </source>
</evidence>
<feature type="compositionally biased region" description="Low complexity" evidence="5">
    <location>
        <begin position="150"/>
        <end position="162"/>
    </location>
</feature>
<dbReference type="GO" id="GO:0003735">
    <property type="term" value="F:structural constituent of ribosome"/>
    <property type="evidence" value="ECO:0007669"/>
    <property type="project" value="InterPro"/>
</dbReference>
<evidence type="ECO:0000256" key="1">
    <source>
        <dbReference type="ARBA" id="ARBA00009512"/>
    </source>
</evidence>
<dbReference type="PANTHER" id="PTHR21011:SF1">
    <property type="entry name" value="SMALL RIBOSOMAL SUBUNIT PROTEIN BS6M"/>
    <property type="match status" value="1"/>
</dbReference>
<protein>
    <recommendedName>
        <fullName evidence="3 4">Small ribosomal subunit protein bS6</fullName>
    </recommendedName>
</protein>
<feature type="compositionally biased region" description="Basic and acidic residues" evidence="5">
    <location>
        <begin position="119"/>
        <end position="128"/>
    </location>
</feature>